<dbReference type="PANTHER" id="PTHR43630:SF2">
    <property type="entry name" value="GLYCOSYLTRANSFERASE"/>
    <property type="match status" value="1"/>
</dbReference>
<dbReference type="OrthoDB" id="9815923at2"/>
<dbReference type="Gene3D" id="3.90.550.10">
    <property type="entry name" value="Spore Coat Polysaccharide Biosynthesis Protein SpsA, Chain A"/>
    <property type="match status" value="1"/>
</dbReference>
<dbReference type="PANTHER" id="PTHR43630">
    <property type="entry name" value="POLY-BETA-1,6-N-ACETYL-D-GLUCOSAMINE SYNTHASE"/>
    <property type="match status" value="1"/>
</dbReference>
<evidence type="ECO:0000259" key="2">
    <source>
        <dbReference type="Pfam" id="PF00535"/>
    </source>
</evidence>
<dbReference type="RefSeq" id="WP_124877180.1">
    <property type="nucleotide sequence ID" value="NZ_RQJO01000010.1"/>
</dbReference>
<dbReference type="GO" id="GO:0016740">
    <property type="term" value="F:transferase activity"/>
    <property type="evidence" value="ECO:0007669"/>
    <property type="project" value="UniProtKB-KW"/>
</dbReference>
<organism evidence="3 4">
    <name type="scientific">Larkinella rosea</name>
    <dbReference type="NCBI Taxonomy" id="2025312"/>
    <lineage>
        <taxon>Bacteria</taxon>
        <taxon>Pseudomonadati</taxon>
        <taxon>Bacteroidota</taxon>
        <taxon>Cytophagia</taxon>
        <taxon>Cytophagales</taxon>
        <taxon>Spirosomataceae</taxon>
        <taxon>Larkinella</taxon>
    </lineage>
</organism>
<gene>
    <name evidence="3" type="ORF">EHT25_21190</name>
</gene>
<dbReference type="InterPro" id="IPR029044">
    <property type="entry name" value="Nucleotide-diphossugar_trans"/>
</dbReference>
<sequence>MKIPAKVPLSIVVITLNAERTLKQALESVADWADEIVIVDSGSTDNTLAIARQFNCRVVYRKFNGFGSQKQYAVNQAKNDWVLVLDADEIVSEQLANEIAALFISETPVCAGYAIPRNLIFLGRVLRHSGQNRQPVLRLFNRRKGSITPVRVHESVQVDGAVGQLSGILIHYSYGSLHDYVLKMNQYTTLSAEEMASRHKKATIALQGLRFLFTFVKIYFFKGGLLDGYPGFVWALLSAVYPVIKYSKLQEMQDLEEKPKTSPVLAYE</sequence>
<dbReference type="SUPFAM" id="SSF53448">
    <property type="entry name" value="Nucleotide-diphospho-sugar transferases"/>
    <property type="match status" value="1"/>
</dbReference>
<proteinExistence type="inferred from homology"/>
<name>A0A3P1BJV2_9BACT</name>
<evidence type="ECO:0000313" key="3">
    <source>
        <dbReference type="EMBL" id="RRB00714.1"/>
    </source>
</evidence>
<dbReference type="CDD" id="cd02511">
    <property type="entry name" value="Beta4Glucosyltransferase"/>
    <property type="match status" value="1"/>
</dbReference>
<protein>
    <submittedName>
        <fullName evidence="3">Glycosyltransferase family 2 protein</fullName>
    </submittedName>
</protein>
<comment type="caution">
    <text evidence="3">The sequence shown here is derived from an EMBL/GenBank/DDBJ whole genome shotgun (WGS) entry which is preliminary data.</text>
</comment>
<dbReference type="InterPro" id="IPR001173">
    <property type="entry name" value="Glyco_trans_2-like"/>
</dbReference>
<evidence type="ECO:0000313" key="4">
    <source>
        <dbReference type="Proteomes" id="UP000271925"/>
    </source>
</evidence>
<dbReference type="Pfam" id="PF00535">
    <property type="entry name" value="Glycos_transf_2"/>
    <property type="match status" value="1"/>
</dbReference>
<dbReference type="AlphaFoldDB" id="A0A3P1BJV2"/>
<dbReference type="Proteomes" id="UP000271925">
    <property type="component" value="Unassembled WGS sequence"/>
</dbReference>
<feature type="domain" description="Glycosyltransferase 2-like" evidence="2">
    <location>
        <begin position="10"/>
        <end position="129"/>
    </location>
</feature>
<reference evidence="3 4" key="1">
    <citation type="submission" date="2018-11" db="EMBL/GenBank/DDBJ databases">
        <authorList>
            <person name="Zhou Z."/>
            <person name="Wang G."/>
        </authorList>
    </citation>
    <scope>NUCLEOTIDE SEQUENCE [LARGE SCALE GENOMIC DNA]</scope>
    <source>
        <strain evidence="3 4">KCTC52004</strain>
    </source>
</reference>
<keyword evidence="3" id="KW-0808">Transferase</keyword>
<accession>A0A3P1BJV2</accession>
<evidence type="ECO:0000256" key="1">
    <source>
        <dbReference type="ARBA" id="ARBA00038494"/>
    </source>
</evidence>
<comment type="similarity">
    <text evidence="1">Belongs to the glycosyltransferase 2 family. WaaE/KdtX subfamily.</text>
</comment>
<keyword evidence="4" id="KW-1185">Reference proteome</keyword>
<dbReference type="EMBL" id="RQJO01000010">
    <property type="protein sequence ID" value="RRB00714.1"/>
    <property type="molecule type" value="Genomic_DNA"/>
</dbReference>